<evidence type="ECO:0000313" key="11">
    <source>
        <dbReference type="Proteomes" id="UP000183915"/>
    </source>
</evidence>
<comment type="caution">
    <text evidence="8">Lacks conserved residue(s) required for the propagation of feature annotation.</text>
</comment>
<evidence type="ECO:0000256" key="1">
    <source>
        <dbReference type="ARBA" id="ARBA00004651"/>
    </source>
</evidence>
<comment type="caution">
    <text evidence="10">The sequence shown here is derived from an EMBL/GenBank/DDBJ whole genome shotgun (WGS) entry which is preliminary data.</text>
</comment>
<feature type="transmembrane region" description="Helical" evidence="8">
    <location>
        <begin position="79"/>
        <end position="98"/>
    </location>
</feature>
<dbReference type="InterPro" id="IPR004812">
    <property type="entry name" value="Efflux_drug-R_Bcr/CmlA"/>
</dbReference>
<feature type="transmembrane region" description="Helical" evidence="8">
    <location>
        <begin position="310"/>
        <end position="330"/>
    </location>
</feature>
<keyword evidence="5 8" id="KW-0812">Transmembrane</keyword>
<dbReference type="CDD" id="cd17320">
    <property type="entry name" value="MFS_MdfA_MDR_like"/>
    <property type="match status" value="1"/>
</dbReference>
<feature type="transmembrane region" description="Helical" evidence="8">
    <location>
        <begin position="165"/>
        <end position="185"/>
    </location>
</feature>
<evidence type="ECO:0000256" key="7">
    <source>
        <dbReference type="ARBA" id="ARBA00023136"/>
    </source>
</evidence>
<feature type="transmembrane region" description="Helical" evidence="8">
    <location>
        <begin position="137"/>
        <end position="159"/>
    </location>
</feature>
<keyword evidence="6 8" id="KW-1133">Transmembrane helix</keyword>
<feature type="transmembrane region" description="Helical" evidence="8">
    <location>
        <begin position="206"/>
        <end position="230"/>
    </location>
</feature>
<feature type="transmembrane region" description="Helical" evidence="8">
    <location>
        <begin position="372"/>
        <end position="393"/>
    </location>
</feature>
<evidence type="ECO:0000256" key="3">
    <source>
        <dbReference type="ARBA" id="ARBA00022448"/>
    </source>
</evidence>
<dbReference type="PANTHER" id="PTHR23502:SF132">
    <property type="entry name" value="POLYAMINE TRANSPORTER 2-RELATED"/>
    <property type="match status" value="1"/>
</dbReference>
<dbReference type="SUPFAM" id="SSF103473">
    <property type="entry name" value="MFS general substrate transporter"/>
    <property type="match status" value="1"/>
</dbReference>
<dbReference type="RefSeq" id="WP_053184934.1">
    <property type="nucleotide sequence ID" value="NZ_FNTT01000001.1"/>
</dbReference>
<keyword evidence="8" id="KW-0997">Cell inner membrane</keyword>
<evidence type="ECO:0000256" key="5">
    <source>
        <dbReference type="ARBA" id="ARBA00022692"/>
    </source>
</evidence>
<comment type="subcellular location">
    <subcellularLocation>
        <location evidence="8">Cell inner membrane</location>
        <topology evidence="8">Multi-pass membrane protein</topology>
    </subcellularLocation>
    <subcellularLocation>
        <location evidence="1">Cell membrane</location>
        <topology evidence="1">Multi-pass membrane protein</topology>
    </subcellularLocation>
</comment>
<dbReference type="NCBIfam" id="TIGR00710">
    <property type="entry name" value="efflux_Bcr_CflA"/>
    <property type="match status" value="1"/>
</dbReference>
<feature type="transmembrane region" description="Helical" evidence="8">
    <location>
        <begin position="48"/>
        <end position="67"/>
    </location>
</feature>
<dbReference type="PROSITE" id="PS50850">
    <property type="entry name" value="MFS"/>
    <property type="match status" value="1"/>
</dbReference>
<name>A0ABY0Y240_9PSED</name>
<evidence type="ECO:0000256" key="4">
    <source>
        <dbReference type="ARBA" id="ARBA00022475"/>
    </source>
</evidence>
<sequence length="410" mass="43093">MSQHTTQIPYGILLTALVLLSASGLIASDINLPGMGVAAIALDSPISAIQRTFGVYLIGLAVAQVIYGPLSDTYGRRSLVLGGLFLFTAASITCATAQNVTVFAIGRLLQALGAGAGVVIGRAIVADIFDKKTAGRVFATIMPIVGASPALSPIIGGYLTLHFSWRAPFLFTAALGIATLILVATKIPETFPKDQRHHALLATIKNYPGLLINTLFLAYTVNLGVAYAAYFGYLAASPVIFSAMGMTPAVISYCYISVAVAYIVGNLISRNLIQKYSINHLIAVGYVLFTIGASSLFLCGLYNMTSPVPVLVNMAIMTLGNGFLLPLSYAGGITNFPKSAGAASGLMGALQLACGSLAIYVVTLVGSDLHHLGLFMIATALIGCTFFPCLLYFHHVKTRTVRKAFLPKAN</sequence>
<dbReference type="Proteomes" id="UP000183915">
    <property type="component" value="Unassembled WGS sequence"/>
</dbReference>
<accession>A0ABY0Y240</accession>
<feature type="transmembrane region" description="Helical" evidence="8">
    <location>
        <begin position="250"/>
        <end position="269"/>
    </location>
</feature>
<dbReference type="InterPro" id="IPR020846">
    <property type="entry name" value="MFS_dom"/>
</dbReference>
<comment type="similarity">
    <text evidence="2 8">Belongs to the major facilitator superfamily. Bcr/CmlA family.</text>
</comment>
<dbReference type="Gene3D" id="1.20.1720.10">
    <property type="entry name" value="Multidrug resistance protein D"/>
    <property type="match status" value="1"/>
</dbReference>
<protein>
    <recommendedName>
        <fullName evidence="8">Bcr/CflA family efflux transporter</fullName>
    </recommendedName>
</protein>
<feature type="transmembrane region" description="Helical" evidence="8">
    <location>
        <begin position="342"/>
        <end position="366"/>
    </location>
</feature>
<evidence type="ECO:0000256" key="8">
    <source>
        <dbReference type="RuleBase" id="RU365088"/>
    </source>
</evidence>
<feature type="domain" description="Major facilitator superfamily (MFS) profile" evidence="9">
    <location>
        <begin position="1"/>
        <end position="397"/>
    </location>
</feature>
<keyword evidence="11" id="KW-1185">Reference proteome</keyword>
<dbReference type="PANTHER" id="PTHR23502">
    <property type="entry name" value="MAJOR FACILITATOR SUPERFAMILY"/>
    <property type="match status" value="1"/>
</dbReference>
<reference evidence="10 11" key="1">
    <citation type="submission" date="2016-10" db="EMBL/GenBank/DDBJ databases">
        <authorList>
            <person name="Varghese N."/>
            <person name="Submissions S."/>
        </authorList>
    </citation>
    <scope>NUCLEOTIDE SEQUENCE [LARGE SCALE GENOMIC DNA]</scope>
    <source>
        <strain evidence="10 11">BS3780</strain>
    </source>
</reference>
<evidence type="ECO:0000313" key="10">
    <source>
        <dbReference type="EMBL" id="SEC80844.1"/>
    </source>
</evidence>
<organism evidence="10 11">
    <name type="scientific">Pseudomonas kilonensis</name>
    <dbReference type="NCBI Taxonomy" id="132476"/>
    <lineage>
        <taxon>Bacteria</taxon>
        <taxon>Pseudomonadati</taxon>
        <taxon>Pseudomonadota</taxon>
        <taxon>Gammaproteobacteria</taxon>
        <taxon>Pseudomonadales</taxon>
        <taxon>Pseudomonadaceae</taxon>
        <taxon>Pseudomonas</taxon>
    </lineage>
</organism>
<feature type="transmembrane region" description="Helical" evidence="8">
    <location>
        <begin position="281"/>
        <end position="304"/>
    </location>
</feature>
<keyword evidence="7 8" id="KW-0472">Membrane</keyword>
<evidence type="ECO:0000259" key="9">
    <source>
        <dbReference type="PROSITE" id="PS50850"/>
    </source>
</evidence>
<dbReference type="EMBL" id="FNTT01000001">
    <property type="protein sequence ID" value="SEC80844.1"/>
    <property type="molecule type" value="Genomic_DNA"/>
</dbReference>
<dbReference type="Pfam" id="PF07690">
    <property type="entry name" value="MFS_1"/>
    <property type="match status" value="1"/>
</dbReference>
<evidence type="ECO:0000256" key="2">
    <source>
        <dbReference type="ARBA" id="ARBA00006236"/>
    </source>
</evidence>
<proteinExistence type="inferred from homology"/>
<gene>
    <name evidence="10" type="ORF">SAMN04490188_0030</name>
</gene>
<evidence type="ECO:0000256" key="6">
    <source>
        <dbReference type="ARBA" id="ARBA00022989"/>
    </source>
</evidence>
<keyword evidence="3 8" id="KW-0813">Transport</keyword>
<dbReference type="InterPro" id="IPR011701">
    <property type="entry name" value="MFS"/>
</dbReference>
<feature type="transmembrane region" description="Helical" evidence="8">
    <location>
        <begin position="104"/>
        <end position="125"/>
    </location>
</feature>
<dbReference type="InterPro" id="IPR036259">
    <property type="entry name" value="MFS_trans_sf"/>
</dbReference>
<keyword evidence="4" id="KW-1003">Cell membrane</keyword>